<keyword evidence="5 13" id="KW-0444">Lipid biosynthesis</keyword>
<protein>
    <recommendedName>
        <fullName evidence="4 13">Tetraacyldisaccharide 4'-kinase</fullName>
        <ecNumber evidence="3 13">2.7.1.130</ecNumber>
    </recommendedName>
    <alternativeName>
        <fullName evidence="12 13">Lipid A 4'-kinase</fullName>
    </alternativeName>
</protein>
<evidence type="ECO:0000256" key="10">
    <source>
        <dbReference type="ARBA" id="ARBA00022840"/>
    </source>
</evidence>
<dbReference type="GO" id="GO:0009244">
    <property type="term" value="P:lipopolysaccharide core region biosynthetic process"/>
    <property type="evidence" value="ECO:0007669"/>
    <property type="project" value="TreeGrafter"/>
</dbReference>
<reference evidence="15 16" key="1">
    <citation type="journal article" date="2012" name="Stand. Genomic Sci.">
        <title>Complete genome sequencing and analysis of Saprospira grandis str. Lewin, a predatory marine bacterium.</title>
        <authorList>
            <person name="Saw J.H."/>
            <person name="Yuryev A."/>
            <person name="Kanbe M."/>
            <person name="Hou S."/>
            <person name="Young A.G."/>
            <person name="Aizawa S."/>
            <person name="Alam M."/>
        </authorList>
    </citation>
    <scope>NUCLEOTIDE SEQUENCE [LARGE SCALE GENOMIC DNA]</scope>
    <source>
        <strain evidence="15 16">Lewin</strain>
    </source>
</reference>
<proteinExistence type="inferred from homology"/>
<keyword evidence="14" id="KW-1133">Transmembrane helix</keyword>
<dbReference type="KEGG" id="sgn:SGRA_0538"/>
<evidence type="ECO:0000256" key="6">
    <source>
        <dbReference type="ARBA" id="ARBA00022556"/>
    </source>
</evidence>
<comment type="function">
    <text evidence="1 13">Transfers the gamma-phosphate of ATP to the 4'-position of a tetraacyldisaccharide 1-phosphate intermediate (termed DS-1-P) to form tetraacyldisaccharide 1,4'-bis-phosphate (lipid IVA).</text>
</comment>
<dbReference type="Proteomes" id="UP000007519">
    <property type="component" value="Chromosome"/>
</dbReference>
<dbReference type="GO" id="GO:0009029">
    <property type="term" value="F:lipid-A 4'-kinase activity"/>
    <property type="evidence" value="ECO:0007669"/>
    <property type="project" value="UniProtKB-UniRule"/>
</dbReference>
<keyword evidence="8 13" id="KW-0547">Nucleotide-binding</keyword>
<evidence type="ECO:0000313" key="15">
    <source>
        <dbReference type="EMBL" id="AFC23277.1"/>
    </source>
</evidence>
<comment type="similarity">
    <text evidence="13">Belongs to the LpxK family.</text>
</comment>
<evidence type="ECO:0000256" key="13">
    <source>
        <dbReference type="HAMAP-Rule" id="MF_00409"/>
    </source>
</evidence>
<comment type="pathway">
    <text evidence="2 13">Glycolipid biosynthesis; lipid IV(A) biosynthesis; lipid IV(A) from (3R)-3-hydroxytetradecanoyl-[acyl-carrier-protein] and UDP-N-acetyl-alpha-D-glucosamine: step 6/6.</text>
</comment>
<keyword evidence="10 13" id="KW-0067">ATP-binding</keyword>
<keyword evidence="9 13" id="KW-0418">Kinase</keyword>
<evidence type="ECO:0000256" key="14">
    <source>
        <dbReference type="SAM" id="Phobius"/>
    </source>
</evidence>
<dbReference type="EMBL" id="CP002831">
    <property type="protein sequence ID" value="AFC23277.1"/>
    <property type="molecule type" value="Genomic_DNA"/>
</dbReference>
<evidence type="ECO:0000256" key="11">
    <source>
        <dbReference type="ARBA" id="ARBA00023098"/>
    </source>
</evidence>
<keyword evidence="14" id="KW-0812">Transmembrane</keyword>
<dbReference type="Pfam" id="PF02606">
    <property type="entry name" value="LpxK"/>
    <property type="match status" value="1"/>
</dbReference>
<dbReference type="PANTHER" id="PTHR42724">
    <property type="entry name" value="TETRAACYLDISACCHARIDE 4'-KINASE"/>
    <property type="match status" value="1"/>
</dbReference>
<evidence type="ECO:0000256" key="8">
    <source>
        <dbReference type="ARBA" id="ARBA00022741"/>
    </source>
</evidence>
<accession>H6KYZ3</accession>
<keyword evidence="7 13" id="KW-0808">Transferase</keyword>
<evidence type="ECO:0000256" key="5">
    <source>
        <dbReference type="ARBA" id="ARBA00022516"/>
    </source>
</evidence>
<dbReference type="EC" id="2.7.1.130" evidence="3 13"/>
<dbReference type="GO" id="GO:0005886">
    <property type="term" value="C:plasma membrane"/>
    <property type="evidence" value="ECO:0007669"/>
    <property type="project" value="TreeGrafter"/>
</dbReference>
<feature type="transmembrane region" description="Helical" evidence="14">
    <location>
        <begin position="15"/>
        <end position="35"/>
    </location>
</feature>
<evidence type="ECO:0000256" key="3">
    <source>
        <dbReference type="ARBA" id="ARBA00012071"/>
    </source>
</evidence>
<comment type="catalytic activity">
    <reaction evidence="13">
        <text>a lipid A disaccharide + ATP = a lipid IVA + ADP + H(+)</text>
        <dbReference type="Rhea" id="RHEA:67840"/>
        <dbReference type="ChEBI" id="CHEBI:15378"/>
        <dbReference type="ChEBI" id="CHEBI:30616"/>
        <dbReference type="ChEBI" id="CHEBI:176343"/>
        <dbReference type="ChEBI" id="CHEBI:176425"/>
        <dbReference type="ChEBI" id="CHEBI:456216"/>
        <dbReference type="EC" id="2.7.1.130"/>
    </reaction>
</comment>
<evidence type="ECO:0000313" key="16">
    <source>
        <dbReference type="Proteomes" id="UP000007519"/>
    </source>
</evidence>
<dbReference type="eggNOG" id="COG1663">
    <property type="taxonomic scope" value="Bacteria"/>
</dbReference>
<dbReference type="STRING" id="984262.SGRA_0538"/>
<evidence type="ECO:0000256" key="2">
    <source>
        <dbReference type="ARBA" id="ARBA00004870"/>
    </source>
</evidence>
<gene>
    <name evidence="13 15" type="primary">lpxK</name>
    <name evidence="15" type="ordered locus">SGRA_0538</name>
</gene>
<comment type="caution">
    <text evidence="13">Lacks conserved residue(s) required for the propagation of feature annotation.</text>
</comment>
<sequence>MIIFKAKMGYGIFKYLFWPLGLIYGSIVELIKWGYRQGIWERRRFERASLVVGNLSMGGTGKSPHVEYILRQMGSYHHLAVLSRGYGRKSKGLRWLSLNSSAEEVGDEPLQIHKKFPQIPFVVAEKRTEGMQAILQKAPITELVILDDAMQHWPLMADAYLLLTTYAQPFFKDAPIPAGRLREFAFNYKRAKIIVVSKCPPDLKEEAAQQFLKQLQPLPHQKVFFSYFRYGQTYLLAAPNEKQDLASFKDAPILLLTGIAKPGPLVQYLEQQGLNVKLMAFGDHHLYSEKDWRNIQQSLKQLGPKARLLTTEKDSIRLASWAQQQPIYVLPIEVEIAFGQAAAFQRAIIEVIYKKKGYPST</sequence>
<dbReference type="UniPathway" id="UPA00359">
    <property type="reaction ID" value="UER00482"/>
</dbReference>
<evidence type="ECO:0000256" key="4">
    <source>
        <dbReference type="ARBA" id="ARBA00016436"/>
    </source>
</evidence>
<keyword evidence="16" id="KW-1185">Reference proteome</keyword>
<evidence type="ECO:0000256" key="9">
    <source>
        <dbReference type="ARBA" id="ARBA00022777"/>
    </source>
</evidence>
<dbReference type="HOGENOM" id="CLU_038816_6_0_10"/>
<dbReference type="PANTHER" id="PTHR42724:SF1">
    <property type="entry name" value="TETRAACYLDISACCHARIDE 4'-KINASE, MITOCHONDRIAL-RELATED"/>
    <property type="match status" value="1"/>
</dbReference>
<dbReference type="GO" id="GO:0005524">
    <property type="term" value="F:ATP binding"/>
    <property type="evidence" value="ECO:0007669"/>
    <property type="project" value="UniProtKB-UniRule"/>
</dbReference>
<dbReference type="GO" id="GO:0009245">
    <property type="term" value="P:lipid A biosynthetic process"/>
    <property type="evidence" value="ECO:0007669"/>
    <property type="project" value="UniProtKB-UniRule"/>
</dbReference>
<dbReference type="NCBIfam" id="TIGR00682">
    <property type="entry name" value="lpxK"/>
    <property type="match status" value="1"/>
</dbReference>
<name>H6KYZ3_SAPGL</name>
<organism evidence="15 16">
    <name type="scientific">Saprospira grandis (strain Lewin)</name>
    <dbReference type="NCBI Taxonomy" id="984262"/>
    <lineage>
        <taxon>Bacteria</taxon>
        <taxon>Pseudomonadati</taxon>
        <taxon>Bacteroidota</taxon>
        <taxon>Saprospiria</taxon>
        <taxon>Saprospirales</taxon>
        <taxon>Saprospiraceae</taxon>
        <taxon>Saprospira</taxon>
    </lineage>
</organism>
<dbReference type="AlphaFoldDB" id="H6KYZ3"/>
<evidence type="ECO:0000256" key="12">
    <source>
        <dbReference type="ARBA" id="ARBA00029757"/>
    </source>
</evidence>
<evidence type="ECO:0000256" key="7">
    <source>
        <dbReference type="ARBA" id="ARBA00022679"/>
    </source>
</evidence>
<keyword evidence="6 13" id="KW-0441">Lipid A biosynthesis</keyword>
<dbReference type="HAMAP" id="MF_00409">
    <property type="entry name" value="LpxK"/>
    <property type="match status" value="1"/>
</dbReference>
<keyword evidence="14" id="KW-0472">Membrane</keyword>
<evidence type="ECO:0000256" key="1">
    <source>
        <dbReference type="ARBA" id="ARBA00002274"/>
    </source>
</evidence>
<keyword evidence="11 13" id="KW-0443">Lipid metabolism</keyword>
<dbReference type="InterPro" id="IPR003758">
    <property type="entry name" value="LpxK"/>
</dbReference>